<feature type="domain" description="SecDF P1 head subdomain" evidence="2">
    <location>
        <begin position="78"/>
        <end position="148"/>
    </location>
</feature>
<reference evidence="4" key="1">
    <citation type="journal article" date="2019" name="Int. J. Syst. Evol. Microbiol.">
        <title>The Global Catalogue of Microorganisms (GCM) 10K type strain sequencing project: providing services to taxonomists for standard genome sequencing and annotation.</title>
        <authorList>
            <consortium name="The Broad Institute Genomics Platform"/>
            <consortium name="The Broad Institute Genome Sequencing Center for Infectious Disease"/>
            <person name="Wu L."/>
            <person name="Ma J."/>
        </authorList>
    </citation>
    <scope>NUCLEOTIDE SEQUENCE [LARGE SCALE GENOMIC DNA]</scope>
    <source>
        <strain evidence="4">KCTC 32514</strain>
    </source>
</reference>
<feature type="chain" id="PRO_5045733736" description="SecDF P1 head subdomain domain-containing protein" evidence="1">
    <location>
        <begin position="21"/>
        <end position="169"/>
    </location>
</feature>
<evidence type="ECO:0000313" key="3">
    <source>
        <dbReference type="EMBL" id="MFD2915487.1"/>
    </source>
</evidence>
<sequence>MKKLLITLLSLALLSCQSTKKNVVGMTELEFQNKTDSIQNENIVSGKLCNGWYQTSQTENEFKRFYVKDSISFFITPRPKVLTDNFSQSREFENNQGIKGLAIILDKIGAESWSETTLNNIGSRLVFILDNIIITAPIVNAQITNGNTAFWKNETSSDEWKKLKEFTKK</sequence>
<dbReference type="EMBL" id="JBHUOS010000006">
    <property type="protein sequence ID" value="MFD2915487.1"/>
    <property type="molecule type" value="Genomic_DNA"/>
</dbReference>
<dbReference type="Pfam" id="PF22599">
    <property type="entry name" value="SecDF_P1_head"/>
    <property type="match status" value="1"/>
</dbReference>
<dbReference type="RefSeq" id="WP_194509987.1">
    <property type="nucleotide sequence ID" value="NZ_JADILU010000014.1"/>
</dbReference>
<organism evidence="3 4">
    <name type="scientific">Psychroserpens luteus</name>
    <dbReference type="NCBI Taxonomy" id="1434066"/>
    <lineage>
        <taxon>Bacteria</taxon>
        <taxon>Pseudomonadati</taxon>
        <taxon>Bacteroidota</taxon>
        <taxon>Flavobacteriia</taxon>
        <taxon>Flavobacteriales</taxon>
        <taxon>Flavobacteriaceae</taxon>
        <taxon>Psychroserpens</taxon>
    </lineage>
</organism>
<gene>
    <name evidence="3" type="ORF">ACFS29_07555</name>
</gene>
<accession>A0ABW5ZRB9</accession>
<dbReference type="PROSITE" id="PS51257">
    <property type="entry name" value="PROKAR_LIPOPROTEIN"/>
    <property type="match status" value="1"/>
</dbReference>
<feature type="signal peptide" evidence="1">
    <location>
        <begin position="1"/>
        <end position="20"/>
    </location>
</feature>
<keyword evidence="1" id="KW-0732">Signal</keyword>
<evidence type="ECO:0000313" key="4">
    <source>
        <dbReference type="Proteomes" id="UP001597548"/>
    </source>
</evidence>
<comment type="caution">
    <text evidence="3">The sequence shown here is derived from an EMBL/GenBank/DDBJ whole genome shotgun (WGS) entry which is preliminary data.</text>
</comment>
<proteinExistence type="predicted"/>
<evidence type="ECO:0000256" key="1">
    <source>
        <dbReference type="SAM" id="SignalP"/>
    </source>
</evidence>
<dbReference type="Gene3D" id="3.30.1360.200">
    <property type="match status" value="1"/>
</dbReference>
<dbReference type="Proteomes" id="UP001597548">
    <property type="component" value="Unassembled WGS sequence"/>
</dbReference>
<evidence type="ECO:0000259" key="2">
    <source>
        <dbReference type="Pfam" id="PF22599"/>
    </source>
</evidence>
<protein>
    <recommendedName>
        <fullName evidence="2">SecDF P1 head subdomain domain-containing protein</fullName>
    </recommendedName>
</protein>
<name>A0ABW5ZRB9_9FLAO</name>
<keyword evidence="4" id="KW-1185">Reference proteome</keyword>
<dbReference type="InterPro" id="IPR054384">
    <property type="entry name" value="SecDF_P1_head"/>
</dbReference>